<dbReference type="Proteomes" id="UP000224006">
    <property type="component" value="Chromosome VII"/>
</dbReference>
<dbReference type="EMBL" id="NWUJ01000008">
    <property type="protein sequence ID" value="PFH33854.1"/>
    <property type="molecule type" value="Genomic_DNA"/>
</dbReference>
<dbReference type="VEuPathDB" id="ToxoDB:BESB_080700"/>
<accession>A0A2A9M9H3</accession>
<dbReference type="RefSeq" id="XP_029217863.1">
    <property type="nucleotide sequence ID" value="XM_029366432.1"/>
</dbReference>
<feature type="region of interest" description="Disordered" evidence="1">
    <location>
        <begin position="1"/>
        <end position="67"/>
    </location>
</feature>
<organism evidence="2 3">
    <name type="scientific">Besnoitia besnoiti</name>
    <name type="common">Apicomplexan protozoan</name>
    <dbReference type="NCBI Taxonomy" id="94643"/>
    <lineage>
        <taxon>Eukaryota</taxon>
        <taxon>Sar</taxon>
        <taxon>Alveolata</taxon>
        <taxon>Apicomplexa</taxon>
        <taxon>Conoidasida</taxon>
        <taxon>Coccidia</taxon>
        <taxon>Eucoccidiorida</taxon>
        <taxon>Eimeriorina</taxon>
        <taxon>Sarcocystidae</taxon>
        <taxon>Besnoitia</taxon>
    </lineage>
</organism>
<keyword evidence="3" id="KW-1185">Reference proteome</keyword>
<dbReference type="AlphaFoldDB" id="A0A2A9M9H3"/>
<evidence type="ECO:0000313" key="3">
    <source>
        <dbReference type="Proteomes" id="UP000224006"/>
    </source>
</evidence>
<sequence length="569" mass="61538">MLPSLAPPTLSEATTEGVGSTREDSFAHTAHASAPVASDMASLPAVASAPARRPTTKVPNSVALAKSESARRTPAAFSVHRESKAVGGREFHGADIKCLETALRGECVSCKQLQADADDLSVVESPTAAADPSATAESCEPASDGIPYPVIVRDSFSYWVIYKPPFWSCKDGLERQGDSLGTENAEDATTPTVGSVIGYLQKHFPVTQASAIYNCQINNGLVYPLETEWSGFIVVAKTFNGYVELQKQLQGGEMSGAFHCVIRGTHRKLDRITEIPLLRGYPGTPCLSVTRTDLIGSLTVTSPPAPDSALRLPHEESSHFLEVPDDQLQYQTPDTEVWFYVSLECQLLPGSDADSVPEKLTPAFWSCEDEYTARALSQKESCRPCRRVFCHGTALSFRDIDGGKQPIHYATRRRWHNAAEESHLPLAKFECALPVELEEVLAEFQKGNYSRAAAMRDPRESQLSTKETETAHKLRLFVGSLGIVTVGALLCWPWVASNSRLASLSSPLSSLPARLSQAARNGVSSLLAMKNVLLCTSLFGHGALSGSLPELQMRLVRLLPDASTDSPPA</sequence>
<proteinExistence type="predicted"/>
<protein>
    <submittedName>
        <fullName evidence="2">Uncharacterized protein</fullName>
    </submittedName>
</protein>
<evidence type="ECO:0000313" key="2">
    <source>
        <dbReference type="EMBL" id="PFH33854.1"/>
    </source>
</evidence>
<name>A0A2A9M9H3_BESBE</name>
<reference evidence="2 3" key="1">
    <citation type="submission" date="2017-09" db="EMBL/GenBank/DDBJ databases">
        <title>Genome sequencing of Besnoitia besnoiti strain Bb-Ger1.</title>
        <authorList>
            <person name="Schares G."/>
            <person name="Venepally P."/>
            <person name="Lorenzi H.A."/>
        </authorList>
    </citation>
    <scope>NUCLEOTIDE SEQUENCE [LARGE SCALE GENOMIC DNA]</scope>
    <source>
        <strain evidence="2 3">Bb-Ger1</strain>
    </source>
</reference>
<dbReference type="KEGG" id="bbes:BESB_080700"/>
<comment type="caution">
    <text evidence="2">The sequence shown here is derived from an EMBL/GenBank/DDBJ whole genome shotgun (WGS) entry which is preliminary data.</text>
</comment>
<dbReference type="GeneID" id="40312997"/>
<evidence type="ECO:0000256" key="1">
    <source>
        <dbReference type="SAM" id="MobiDB-lite"/>
    </source>
</evidence>
<dbReference type="OrthoDB" id="424794at2759"/>
<gene>
    <name evidence="2" type="ORF">BESB_080700</name>
</gene>